<dbReference type="InterPro" id="IPR009679">
    <property type="entry name" value="Phage_186_CII-like"/>
</dbReference>
<sequence>MFDYQVSKQAHYEEACRRFATKHNIKQLSADAGMSAQVLRNKLNPDQPHRLTVEELLTLTDLTEDPTLIDGMLAQLHCQPCVPINELSSGKVAAYVLNATSEIGKVAAEAVADGAMTAARRGAIRESVNAGIRYMTLAGLAIQSRIHANPTMASTVDAITAVGASLGMS</sequence>
<dbReference type="EMBL" id="CP033893">
    <property type="protein sequence ID" value="QDL32613.1"/>
    <property type="molecule type" value="Genomic_DNA"/>
</dbReference>
<reference evidence="1 2" key="1">
    <citation type="submission" date="2018-11" db="EMBL/GenBank/DDBJ databases">
        <title>The first complete genome of Serratia liquefaciens isolated from metalophyte plant revel distinctness adaptive mechanisms in an extreme habitat.</title>
        <authorList>
            <person name="Caneschi W.L."/>
            <person name="Sanchez A.B."/>
            <person name="Felestrino E.B."/>
            <person name="Assis R.A.B."/>
            <person name="Lemes C.G.C."/>
            <person name="Cordeiro I.F."/>
            <person name="Fonseca N.P."/>
            <person name="Villa M."/>
            <person name="Vieira I.T."/>
            <person name="Moraes L.A."/>
            <person name="Kamino L.H.Y."/>
            <person name="do Carmo F."/>
            <person name="Garcia C.M."/>
            <person name="Almeida N.F."/>
            <person name="Silva R.S."/>
            <person name="Ferro J.A."/>
            <person name="Ferro M.I.T."/>
            <person name="Varani A.M."/>
            <person name="Ferreira R.M."/>
            <person name="dos Santos V.L."/>
            <person name="Silva U.C."/>
            <person name="Setubal J.C."/>
            <person name="Moreira L.M."/>
        </authorList>
    </citation>
    <scope>NUCLEOTIDE SEQUENCE [LARGE SCALE GENOMIC DNA]</scope>
    <source>
        <strain evidence="1 2">FG3</strain>
    </source>
</reference>
<name>A0A515CWU4_SERLI</name>
<dbReference type="RefSeq" id="WP_060430006.1">
    <property type="nucleotide sequence ID" value="NZ_CAMIRC010000001.1"/>
</dbReference>
<evidence type="ECO:0000313" key="2">
    <source>
        <dbReference type="Proteomes" id="UP000317572"/>
    </source>
</evidence>
<proteinExistence type="predicted"/>
<dbReference type="GO" id="GO:0003677">
    <property type="term" value="F:DNA binding"/>
    <property type="evidence" value="ECO:0007669"/>
    <property type="project" value="InterPro"/>
</dbReference>
<dbReference type="Proteomes" id="UP000317572">
    <property type="component" value="Chromosome"/>
</dbReference>
<dbReference type="STRING" id="614.XJ20_13960"/>
<protein>
    <submittedName>
        <fullName evidence="1">Phage regulatory CII family protein</fullName>
    </submittedName>
</protein>
<accession>A0A515CWU4</accession>
<dbReference type="AlphaFoldDB" id="A0A515CWU4"/>
<gene>
    <name evidence="1" type="ORF">EGO53_12780</name>
</gene>
<evidence type="ECO:0000313" key="1">
    <source>
        <dbReference type="EMBL" id="QDL32613.1"/>
    </source>
</evidence>
<dbReference type="Pfam" id="PF06892">
    <property type="entry name" value="Phage_CP76"/>
    <property type="match status" value="1"/>
</dbReference>
<organism evidence="1 2">
    <name type="scientific">Serratia liquefaciens</name>
    <dbReference type="NCBI Taxonomy" id="614"/>
    <lineage>
        <taxon>Bacteria</taxon>
        <taxon>Pseudomonadati</taxon>
        <taxon>Pseudomonadota</taxon>
        <taxon>Gammaproteobacteria</taxon>
        <taxon>Enterobacterales</taxon>
        <taxon>Yersiniaceae</taxon>
        <taxon>Serratia</taxon>
    </lineage>
</organism>